<name>A0A2V1DQ08_9PLEO</name>
<dbReference type="EMBL" id="KZ805375">
    <property type="protein sequence ID" value="PVI00358.1"/>
    <property type="molecule type" value="Genomic_DNA"/>
</dbReference>
<dbReference type="OrthoDB" id="3868412at2759"/>
<organism evidence="1 2">
    <name type="scientific">Periconia macrospinosa</name>
    <dbReference type="NCBI Taxonomy" id="97972"/>
    <lineage>
        <taxon>Eukaryota</taxon>
        <taxon>Fungi</taxon>
        <taxon>Dikarya</taxon>
        <taxon>Ascomycota</taxon>
        <taxon>Pezizomycotina</taxon>
        <taxon>Dothideomycetes</taxon>
        <taxon>Pleosporomycetidae</taxon>
        <taxon>Pleosporales</taxon>
        <taxon>Massarineae</taxon>
        <taxon>Periconiaceae</taxon>
        <taxon>Periconia</taxon>
    </lineage>
</organism>
<feature type="non-terminal residue" evidence="1">
    <location>
        <position position="1"/>
    </location>
</feature>
<sequence>TYDHRNMKTRLPVRSALFKHVTGGLVVRWETTGEYLLLYVFIFYLFPWSGEVENSAGGTARANAAANPKEKCHICTSGCSFCYSTLNKEQLI</sequence>
<accession>A0A2V1DQ08</accession>
<dbReference type="Proteomes" id="UP000244855">
    <property type="component" value="Unassembled WGS sequence"/>
</dbReference>
<dbReference type="AlphaFoldDB" id="A0A2V1DQ08"/>
<protein>
    <submittedName>
        <fullName evidence="1">Uncharacterized protein</fullName>
    </submittedName>
</protein>
<reference evidence="1 2" key="1">
    <citation type="journal article" date="2018" name="Sci. Rep.">
        <title>Comparative genomics provides insights into the lifestyle and reveals functional heterogeneity of dark septate endophytic fungi.</title>
        <authorList>
            <person name="Knapp D.G."/>
            <person name="Nemeth J.B."/>
            <person name="Barry K."/>
            <person name="Hainaut M."/>
            <person name="Henrissat B."/>
            <person name="Johnson J."/>
            <person name="Kuo A."/>
            <person name="Lim J.H.P."/>
            <person name="Lipzen A."/>
            <person name="Nolan M."/>
            <person name="Ohm R.A."/>
            <person name="Tamas L."/>
            <person name="Grigoriev I.V."/>
            <person name="Spatafora J.W."/>
            <person name="Nagy L.G."/>
            <person name="Kovacs G.M."/>
        </authorList>
    </citation>
    <scope>NUCLEOTIDE SEQUENCE [LARGE SCALE GENOMIC DNA]</scope>
    <source>
        <strain evidence="1 2">DSE2036</strain>
    </source>
</reference>
<proteinExistence type="predicted"/>
<evidence type="ECO:0000313" key="2">
    <source>
        <dbReference type="Proteomes" id="UP000244855"/>
    </source>
</evidence>
<keyword evidence="2" id="KW-1185">Reference proteome</keyword>
<evidence type="ECO:0000313" key="1">
    <source>
        <dbReference type="EMBL" id="PVI00358.1"/>
    </source>
</evidence>
<gene>
    <name evidence="1" type="ORF">DM02DRAFT_527161</name>
</gene>